<sequence length="71" mass="7845">MRTKTRAKGVCMSGFEKPDPFGDTFNDRDSIFGVLMNLPVAVTSVDVSGRCFSSRIGHGIARDEWEVGRHV</sequence>
<protein>
    <submittedName>
        <fullName evidence="1">Uncharacterized protein</fullName>
    </submittedName>
</protein>
<evidence type="ECO:0000313" key="1">
    <source>
        <dbReference type="EMBL" id="GIY89193.1"/>
    </source>
</evidence>
<organism evidence="1 2">
    <name type="scientific">Caerostris extrusa</name>
    <name type="common">Bark spider</name>
    <name type="synonym">Caerostris bankana</name>
    <dbReference type="NCBI Taxonomy" id="172846"/>
    <lineage>
        <taxon>Eukaryota</taxon>
        <taxon>Metazoa</taxon>
        <taxon>Ecdysozoa</taxon>
        <taxon>Arthropoda</taxon>
        <taxon>Chelicerata</taxon>
        <taxon>Arachnida</taxon>
        <taxon>Araneae</taxon>
        <taxon>Araneomorphae</taxon>
        <taxon>Entelegynae</taxon>
        <taxon>Araneoidea</taxon>
        <taxon>Araneidae</taxon>
        <taxon>Caerostris</taxon>
    </lineage>
</organism>
<reference evidence="1 2" key="1">
    <citation type="submission" date="2021-06" db="EMBL/GenBank/DDBJ databases">
        <title>Caerostris extrusa draft genome.</title>
        <authorList>
            <person name="Kono N."/>
            <person name="Arakawa K."/>
        </authorList>
    </citation>
    <scope>NUCLEOTIDE SEQUENCE [LARGE SCALE GENOMIC DNA]</scope>
</reference>
<gene>
    <name evidence="1" type="ORF">CEXT_743481</name>
</gene>
<accession>A0AAV4X5W7</accession>
<dbReference type="EMBL" id="BPLR01017179">
    <property type="protein sequence ID" value="GIY89193.1"/>
    <property type="molecule type" value="Genomic_DNA"/>
</dbReference>
<name>A0AAV4X5W7_CAEEX</name>
<keyword evidence="2" id="KW-1185">Reference proteome</keyword>
<proteinExistence type="predicted"/>
<dbReference type="Proteomes" id="UP001054945">
    <property type="component" value="Unassembled WGS sequence"/>
</dbReference>
<dbReference type="AlphaFoldDB" id="A0AAV4X5W7"/>
<comment type="caution">
    <text evidence="1">The sequence shown here is derived from an EMBL/GenBank/DDBJ whole genome shotgun (WGS) entry which is preliminary data.</text>
</comment>
<evidence type="ECO:0000313" key="2">
    <source>
        <dbReference type="Proteomes" id="UP001054945"/>
    </source>
</evidence>